<dbReference type="Pfam" id="PF08486">
    <property type="entry name" value="SpoIID"/>
    <property type="match status" value="1"/>
</dbReference>
<comment type="caution">
    <text evidence="2">The sequence shown here is derived from an EMBL/GenBank/DDBJ whole genome shotgun (WGS) entry which is preliminary data.</text>
</comment>
<dbReference type="OrthoDB" id="9794671at2"/>
<dbReference type="InterPro" id="IPR013693">
    <property type="entry name" value="SpoIID/LytB_N"/>
</dbReference>
<dbReference type="NCBIfam" id="TIGR02669">
    <property type="entry name" value="SpoIID_LytB"/>
    <property type="match status" value="1"/>
</dbReference>
<evidence type="ECO:0000259" key="1">
    <source>
        <dbReference type="Pfam" id="PF08486"/>
    </source>
</evidence>
<protein>
    <submittedName>
        <fullName evidence="2">Sporulation protein</fullName>
    </submittedName>
</protein>
<dbReference type="GO" id="GO:0030435">
    <property type="term" value="P:sporulation resulting in formation of a cellular spore"/>
    <property type="evidence" value="ECO:0007669"/>
    <property type="project" value="InterPro"/>
</dbReference>
<reference evidence="2 3" key="1">
    <citation type="submission" date="2014-08" db="EMBL/GenBank/DDBJ databases">
        <authorList>
            <person name="den Bakker H.C."/>
        </authorList>
    </citation>
    <scope>NUCLEOTIDE SEQUENCE [LARGE SCALE GENOMIC DNA]</scope>
    <source>
        <strain evidence="2 3">DSM 18334</strain>
    </source>
</reference>
<dbReference type="InterPro" id="IPR051922">
    <property type="entry name" value="Bact_Sporulation_Assoc"/>
</dbReference>
<feature type="domain" description="Sporulation stage II protein D amidase enhancer LytB N-terminal" evidence="1">
    <location>
        <begin position="313"/>
        <end position="399"/>
    </location>
</feature>
<sequence>MNHSKRGWRTLLSPTCKGLLAATLVMGSLMLPVGYSHADSNLTIRVALFADIGSKYKSTVPVISLQSNQPWSVLSKEGSPLVTMPVKSIARFSYDSFRVKVLETPLWREAADAAKKLQATSDKPLLFAASKNGGNLYQLYTGMYASENAAKDAATRVGKSGITIPAGQIPTVKGSKHLSAGIYTTQQEADTVVGSIAAVGFDAWTVIVPTVDGVKYEVWIGEAANDSELSALQALVSQSLPQLTLTPSAVASSGLILRTDAGQDWTNEGQTSHYMITGNGTKFTAVGNDAGIQLTERSKRTYRGNFELSGLNGSLAVINEVPLEKYLYAVVGGEVSSGWAVEALKAQAVAARSYARSQGNRFDVANVVDTTLSQVYNGIGAEAPVITKAVDATAGEVLMSGGKIVEAVFSSNSGGYTADPSEVWGNGGVMFGSVASPTDISATATSKNWYNVMLPNGTVGYAREDNVKLTGARTSAGLEILTASTQGVNIRPLPIIQSEVSPVGKLNPGENAVVLNKVIESGSYSWIKGPYTSAELLKSLQGVTSSSLPSSIISLQVTQRGPSGRAVQVKANGEILKMKYPDLFRSSLNGLPSTLFDIVPSSSYTVLGADGATGTVTSSQSAGVLSASGKVTVNGSGTVIMGGDSTARVINSNPGFLFIGRGYGHGLGMSQWGVKGMADSGYDYKQILQHYYRNVTIVKE</sequence>
<dbReference type="PANTHER" id="PTHR30032">
    <property type="entry name" value="N-ACETYLMURAMOYL-L-ALANINE AMIDASE-RELATED"/>
    <property type="match status" value="1"/>
</dbReference>
<evidence type="ECO:0000313" key="3">
    <source>
        <dbReference type="Proteomes" id="UP000029734"/>
    </source>
</evidence>
<dbReference type="RefSeq" id="WP_036658229.1">
    <property type="nucleotide sequence ID" value="NZ_JQCR01000003.1"/>
</dbReference>
<dbReference type="GO" id="GO:0030288">
    <property type="term" value="C:outer membrane-bounded periplasmic space"/>
    <property type="evidence" value="ECO:0007669"/>
    <property type="project" value="TreeGrafter"/>
</dbReference>
<dbReference type="PANTHER" id="PTHR30032:SF4">
    <property type="entry name" value="AMIDASE ENHANCER"/>
    <property type="match status" value="1"/>
</dbReference>
<dbReference type="EMBL" id="JQCR01000003">
    <property type="protein sequence ID" value="KGE18267.1"/>
    <property type="molecule type" value="Genomic_DNA"/>
</dbReference>
<dbReference type="eggNOG" id="COG2385">
    <property type="taxonomic scope" value="Bacteria"/>
</dbReference>
<dbReference type="Proteomes" id="UP000029734">
    <property type="component" value="Unassembled WGS sequence"/>
</dbReference>
<evidence type="ECO:0000313" key="2">
    <source>
        <dbReference type="EMBL" id="KGE18267.1"/>
    </source>
</evidence>
<name>A0A098M9Q4_9BACL</name>
<gene>
    <name evidence="2" type="ORF">PWYN_27455</name>
</gene>
<dbReference type="AlphaFoldDB" id="A0A098M9Q4"/>
<accession>A0A098M9Q4</accession>
<dbReference type="STRING" id="268407.PWYN_27455"/>
<organism evidence="2 3">
    <name type="scientific">Paenibacillus wynnii</name>
    <dbReference type="NCBI Taxonomy" id="268407"/>
    <lineage>
        <taxon>Bacteria</taxon>
        <taxon>Bacillati</taxon>
        <taxon>Bacillota</taxon>
        <taxon>Bacilli</taxon>
        <taxon>Bacillales</taxon>
        <taxon>Paenibacillaceae</taxon>
        <taxon>Paenibacillus</taxon>
    </lineage>
</organism>
<reference evidence="2 3" key="2">
    <citation type="submission" date="2014-10" db="EMBL/GenBank/DDBJ databases">
        <title>Comparative genomics of the Paenibacillus odorifer group.</title>
        <authorList>
            <person name="Tsai Y.-C."/>
            <person name="Martin N."/>
            <person name="Korlach J."/>
            <person name="Wiedmann M."/>
        </authorList>
    </citation>
    <scope>NUCLEOTIDE SEQUENCE [LARGE SCALE GENOMIC DNA]</scope>
    <source>
        <strain evidence="2 3">DSM 18334</strain>
    </source>
</reference>
<keyword evidence="3" id="KW-1185">Reference proteome</keyword>
<proteinExistence type="predicted"/>
<dbReference type="InterPro" id="IPR013486">
    <property type="entry name" value="SpoIID/LytB"/>
</dbReference>